<proteinExistence type="predicted"/>
<dbReference type="Proteomes" id="UP000249417">
    <property type="component" value="Unassembled WGS sequence"/>
</dbReference>
<keyword evidence="1" id="KW-0732">Signal</keyword>
<dbReference type="InterPro" id="IPR007485">
    <property type="entry name" value="LPS_assembly_LptE"/>
</dbReference>
<feature type="chain" id="PRO_5015943441" description="LPS-assembly lipoprotein LptE" evidence="1">
    <location>
        <begin position="19"/>
        <end position="166"/>
    </location>
</feature>
<dbReference type="EMBL" id="QFQB01000001">
    <property type="protein sequence ID" value="PZQ49072.1"/>
    <property type="molecule type" value="Genomic_DNA"/>
</dbReference>
<evidence type="ECO:0000313" key="2">
    <source>
        <dbReference type="EMBL" id="PZQ49072.1"/>
    </source>
</evidence>
<feature type="signal peptide" evidence="1">
    <location>
        <begin position="1"/>
        <end position="18"/>
    </location>
</feature>
<protein>
    <recommendedName>
        <fullName evidence="4">LPS-assembly lipoprotein LptE</fullName>
    </recommendedName>
</protein>
<dbReference type="GO" id="GO:0043165">
    <property type="term" value="P:Gram-negative-bacterium-type cell outer membrane assembly"/>
    <property type="evidence" value="ECO:0007669"/>
    <property type="project" value="InterPro"/>
</dbReference>
<evidence type="ECO:0000256" key="1">
    <source>
        <dbReference type="SAM" id="SignalP"/>
    </source>
</evidence>
<sequence>MMKKILSTLFLLSLTACGFTPQYGSSAGTAGYAPVEGLDKVEIAMIPNEEGVYLRNLLIDNFYRGGYPGTPAYVLSVEEIVETNTNLDLTIDSESTRKQIKLRTVMRLKDKSTGQDVLKRDLRAITSYNVLGSQFTTRVSEKDAREAALEDLARQIETQITLYFKR</sequence>
<dbReference type="GO" id="GO:0019867">
    <property type="term" value="C:outer membrane"/>
    <property type="evidence" value="ECO:0007669"/>
    <property type="project" value="InterPro"/>
</dbReference>
<name>A0A2W5N6D7_9BACT</name>
<evidence type="ECO:0008006" key="4">
    <source>
        <dbReference type="Google" id="ProtNLM"/>
    </source>
</evidence>
<organism evidence="2 3">
    <name type="scientific">Micavibrio aeruginosavorus</name>
    <dbReference type="NCBI Taxonomy" id="349221"/>
    <lineage>
        <taxon>Bacteria</taxon>
        <taxon>Pseudomonadati</taxon>
        <taxon>Bdellovibrionota</taxon>
        <taxon>Bdellovibrionia</taxon>
        <taxon>Bdellovibrionales</taxon>
        <taxon>Pseudobdellovibrionaceae</taxon>
        <taxon>Micavibrio</taxon>
    </lineage>
</organism>
<evidence type="ECO:0000313" key="3">
    <source>
        <dbReference type="Proteomes" id="UP000249417"/>
    </source>
</evidence>
<comment type="caution">
    <text evidence="2">The sequence shown here is derived from an EMBL/GenBank/DDBJ whole genome shotgun (WGS) entry which is preliminary data.</text>
</comment>
<gene>
    <name evidence="2" type="ORF">DI551_00010</name>
</gene>
<dbReference type="PROSITE" id="PS51257">
    <property type="entry name" value="PROKAR_LIPOPROTEIN"/>
    <property type="match status" value="1"/>
</dbReference>
<accession>A0A2W5N6D7</accession>
<dbReference type="AlphaFoldDB" id="A0A2W5N6D7"/>
<dbReference type="Pfam" id="PF04390">
    <property type="entry name" value="LptE"/>
    <property type="match status" value="1"/>
</dbReference>
<dbReference type="Gene3D" id="3.30.160.150">
    <property type="entry name" value="Lipoprotein like domain"/>
    <property type="match status" value="1"/>
</dbReference>
<reference evidence="2 3" key="1">
    <citation type="submission" date="2017-08" db="EMBL/GenBank/DDBJ databases">
        <title>Infants hospitalized years apart are colonized by the same room-sourced microbial strains.</title>
        <authorList>
            <person name="Brooks B."/>
            <person name="Olm M.R."/>
            <person name="Firek B.A."/>
            <person name="Baker R."/>
            <person name="Thomas B.C."/>
            <person name="Morowitz M.J."/>
            <person name="Banfield J.F."/>
        </authorList>
    </citation>
    <scope>NUCLEOTIDE SEQUENCE [LARGE SCALE GENOMIC DNA]</scope>
    <source>
        <strain evidence="2">S2_005_002_R2_29</strain>
    </source>
</reference>